<organism evidence="2 3">
    <name type="scientific">Mycena maculata</name>
    <dbReference type="NCBI Taxonomy" id="230809"/>
    <lineage>
        <taxon>Eukaryota</taxon>
        <taxon>Fungi</taxon>
        <taxon>Dikarya</taxon>
        <taxon>Basidiomycota</taxon>
        <taxon>Agaricomycotina</taxon>
        <taxon>Agaricomycetes</taxon>
        <taxon>Agaricomycetidae</taxon>
        <taxon>Agaricales</taxon>
        <taxon>Marasmiineae</taxon>
        <taxon>Mycenaceae</taxon>
        <taxon>Mycena</taxon>
    </lineage>
</organism>
<keyword evidence="3" id="KW-1185">Reference proteome</keyword>
<dbReference type="Gene3D" id="3.90.228.10">
    <property type="match status" value="1"/>
</dbReference>
<dbReference type="EMBL" id="JARJLG010000222">
    <property type="protein sequence ID" value="KAJ7726143.1"/>
    <property type="molecule type" value="Genomic_DNA"/>
</dbReference>
<keyword evidence="1" id="KW-0732">Signal</keyword>
<evidence type="ECO:0000313" key="3">
    <source>
        <dbReference type="Proteomes" id="UP001215280"/>
    </source>
</evidence>
<evidence type="ECO:0000256" key="1">
    <source>
        <dbReference type="SAM" id="SignalP"/>
    </source>
</evidence>
<dbReference type="Proteomes" id="UP001215280">
    <property type="component" value="Unassembled WGS sequence"/>
</dbReference>
<feature type="chain" id="PRO_5042078034" description="PARP catalytic domain-containing protein" evidence="1">
    <location>
        <begin position="18"/>
        <end position="794"/>
    </location>
</feature>
<feature type="signal peptide" evidence="1">
    <location>
        <begin position="1"/>
        <end position="17"/>
    </location>
</feature>
<dbReference type="SUPFAM" id="SSF56399">
    <property type="entry name" value="ADP-ribosylation"/>
    <property type="match status" value="1"/>
</dbReference>
<reference evidence="2" key="1">
    <citation type="submission" date="2023-03" db="EMBL/GenBank/DDBJ databases">
        <title>Massive genome expansion in bonnet fungi (Mycena s.s.) driven by repeated elements and novel gene families across ecological guilds.</title>
        <authorList>
            <consortium name="Lawrence Berkeley National Laboratory"/>
            <person name="Harder C.B."/>
            <person name="Miyauchi S."/>
            <person name="Viragh M."/>
            <person name="Kuo A."/>
            <person name="Thoen E."/>
            <person name="Andreopoulos B."/>
            <person name="Lu D."/>
            <person name="Skrede I."/>
            <person name="Drula E."/>
            <person name="Henrissat B."/>
            <person name="Morin E."/>
            <person name="Kohler A."/>
            <person name="Barry K."/>
            <person name="LaButti K."/>
            <person name="Morin E."/>
            <person name="Salamov A."/>
            <person name="Lipzen A."/>
            <person name="Mereny Z."/>
            <person name="Hegedus B."/>
            <person name="Baldrian P."/>
            <person name="Stursova M."/>
            <person name="Weitz H."/>
            <person name="Taylor A."/>
            <person name="Grigoriev I.V."/>
            <person name="Nagy L.G."/>
            <person name="Martin F."/>
            <person name="Kauserud H."/>
        </authorList>
    </citation>
    <scope>NUCLEOTIDE SEQUENCE</scope>
    <source>
        <strain evidence="2">CBHHK188m</strain>
    </source>
</reference>
<evidence type="ECO:0000313" key="2">
    <source>
        <dbReference type="EMBL" id="KAJ7726143.1"/>
    </source>
</evidence>
<name>A0AAD7MNY2_9AGAR</name>
<accession>A0AAD7MNY2</accession>
<evidence type="ECO:0008006" key="4">
    <source>
        <dbReference type="Google" id="ProtNLM"/>
    </source>
</evidence>
<protein>
    <recommendedName>
        <fullName evidence="4">PARP catalytic domain-containing protein</fullName>
    </recommendedName>
</protein>
<comment type="caution">
    <text evidence="2">The sequence shown here is derived from an EMBL/GenBank/DDBJ whole genome shotgun (WGS) entry which is preliminary data.</text>
</comment>
<proteinExistence type="predicted"/>
<gene>
    <name evidence="2" type="ORF">DFH07DRAFT_946101</name>
</gene>
<dbReference type="AlphaFoldDB" id="A0AAD7MNY2"/>
<sequence>MRRELTFWLAKVACARAEWLVSGVGVDLAVITSPRPAFRLASHFVGLARHFAQSGLRSPCLGHIFSQNVNILVIAVNSDDEKPYPHASQLACETLTIGCASYYPPALKISEEVSMTQRYSQLNFVDFWTLQCQDVPGNVYFPMASKWRAQAILPDAIKMGVGAAFDENSRDSGHYTINGIVVTSNLLHHTMQQGVVSELDSHLGIRTCPMPSQAILPDAIKELACGLRPRRLACFGRGRGFGCNHKSVDISEASRLNVEQSQTYRDSTKSRVTPFKDEFPVKICSFISVGWRCFGAIVDKTYWQQHVELINYSRLGSGHESGVGLTKVAIRPSRMACVGLRPVDIENYVMSAPSERNIWIGCDQACLRGRGLNRTKLAVELAAATIQLFRESSCHCYDYRLMSRWQEYGFNAAVVASGETCLSRNAELADPELGRSAGWLQQPEAPATPQSDVMDEILTVEMFATLIPTSPNSALYKDAEKTFWDSWRGKSPKPTIVNIFYVNHEGQTVWYNYEKYSKEKGNKHYMYHGAQRACTIGDDNLQTNACQQHNCYLCHILDPSKASMNYSLLAEPSTSLTSLEEMTGMFGLGAYVAPNASKAANTKLYLRNVDAKNSPYFILLRVAVSLGKTYYAKKAVKYVKKAPGDHDSITGVTKANGGSVKYSESCLFVKDALLPVQAIVLHFPPSVSGASPINQRPEFTKKLMNVSTGGKSSNYRQSTLLTRSNVKIGASIRRPYTILNLVIFSGQMAIEELNSVSASAPNIRAYKVVRRAGNVSTGVVTAEGYPFYFKLVGS</sequence>